<dbReference type="Gene3D" id="1.10.260.40">
    <property type="entry name" value="lambda repressor-like DNA-binding domains"/>
    <property type="match status" value="1"/>
</dbReference>
<dbReference type="PANTHER" id="PTHR46797:SF1">
    <property type="entry name" value="METHYLPHOSPHONATE SYNTHASE"/>
    <property type="match status" value="1"/>
</dbReference>
<dbReference type="InterPro" id="IPR010982">
    <property type="entry name" value="Lambda_DNA-bd_dom_sf"/>
</dbReference>
<proteinExistence type="predicted"/>
<accession>A0A3M6BPI2</accession>
<dbReference type="CDD" id="cd00093">
    <property type="entry name" value="HTH_XRE"/>
    <property type="match status" value="1"/>
</dbReference>
<gene>
    <name evidence="3" type="ORF">ALP13_05177</name>
</gene>
<dbReference type="SUPFAM" id="SSF47413">
    <property type="entry name" value="lambda repressor-like DNA-binding domains"/>
    <property type="match status" value="1"/>
</dbReference>
<dbReference type="SMART" id="SM00530">
    <property type="entry name" value="HTH_XRE"/>
    <property type="match status" value="1"/>
</dbReference>
<evidence type="ECO:0000256" key="1">
    <source>
        <dbReference type="ARBA" id="ARBA00023125"/>
    </source>
</evidence>
<evidence type="ECO:0000313" key="3">
    <source>
        <dbReference type="EMBL" id="RMV33176.1"/>
    </source>
</evidence>
<sequence length="174" mass="19259">MRFWIEEAQAGNGFLGNKIDGTEKKVNTFISNKHISAFMNAQADEIIGFFGDTVDTLRSVVGAKIKALRKSSTLSQADLAEKIGCDAPLIGRYERGINLPGIEQLIRIATVFNVAPGELLPGGQDVLRTRLISLRQELSEKINQVDSPESLEEIIRLTDKFIVYNNPSKKTQPE</sequence>
<dbReference type="AlphaFoldDB" id="A0A3M6BPI2"/>
<reference evidence="3 4" key="1">
    <citation type="submission" date="2018-08" db="EMBL/GenBank/DDBJ databases">
        <title>Recombination of ecologically and evolutionarily significant loci maintains genetic cohesion in the Pseudomonas syringae species complex.</title>
        <authorList>
            <person name="Dillon M."/>
            <person name="Thakur S."/>
            <person name="Almeida R.N.D."/>
            <person name="Weir B.S."/>
            <person name="Guttman D.S."/>
        </authorList>
    </citation>
    <scope>NUCLEOTIDE SEQUENCE [LARGE SCALE GENOMIC DNA]</scope>
    <source>
        <strain evidence="3 4">ICMP 11281</strain>
    </source>
</reference>
<keyword evidence="1" id="KW-0238">DNA-binding</keyword>
<organism evidence="3 4">
    <name type="scientific">Pseudomonas syringae pv. maculicola</name>
    <dbReference type="NCBI Taxonomy" id="59511"/>
    <lineage>
        <taxon>Bacteria</taxon>
        <taxon>Pseudomonadati</taxon>
        <taxon>Pseudomonadota</taxon>
        <taxon>Gammaproteobacteria</taxon>
        <taxon>Pseudomonadales</taxon>
        <taxon>Pseudomonadaceae</taxon>
        <taxon>Pseudomonas</taxon>
    </lineage>
</organism>
<evidence type="ECO:0000313" key="4">
    <source>
        <dbReference type="Proteomes" id="UP000271631"/>
    </source>
</evidence>
<dbReference type="PROSITE" id="PS50943">
    <property type="entry name" value="HTH_CROC1"/>
    <property type="match status" value="1"/>
</dbReference>
<dbReference type="Proteomes" id="UP000271631">
    <property type="component" value="Unassembled WGS sequence"/>
</dbReference>
<dbReference type="Pfam" id="PF01381">
    <property type="entry name" value="HTH_3"/>
    <property type="match status" value="1"/>
</dbReference>
<dbReference type="PANTHER" id="PTHR46797">
    <property type="entry name" value="HTH-TYPE TRANSCRIPTIONAL REGULATOR"/>
    <property type="match status" value="1"/>
</dbReference>
<name>A0A3M6BPI2_PSEYM</name>
<evidence type="ECO:0000259" key="2">
    <source>
        <dbReference type="PROSITE" id="PS50943"/>
    </source>
</evidence>
<dbReference type="EMBL" id="RBUQ01000238">
    <property type="protein sequence ID" value="RMV33176.1"/>
    <property type="molecule type" value="Genomic_DNA"/>
</dbReference>
<dbReference type="GO" id="GO:0003700">
    <property type="term" value="F:DNA-binding transcription factor activity"/>
    <property type="evidence" value="ECO:0007669"/>
    <property type="project" value="TreeGrafter"/>
</dbReference>
<dbReference type="GO" id="GO:0003677">
    <property type="term" value="F:DNA binding"/>
    <property type="evidence" value="ECO:0007669"/>
    <property type="project" value="UniProtKB-KW"/>
</dbReference>
<dbReference type="InterPro" id="IPR050807">
    <property type="entry name" value="TransReg_Diox_bact_type"/>
</dbReference>
<feature type="domain" description="HTH cro/C1-type" evidence="2">
    <location>
        <begin position="65"/>
        <end position="119"/>
    </location>
</feature>
<dbReference type="GO" id="GO:0005829">
    <property type="term" value="C:cytosol"/>
    <property type="evidence" value="ECO:0007669"/>
    <property type="project" value="TreeGrafter"/>
</dbReference>
<dbReference type="InterPro" id="IPR001387">
    <property type="entry name" value="Cro/C1-type_HTH"/>
</dbReference>
<protein>
    <submittedName>
        <fullName evidence="3">PbsX family transcriptional regulator</fullName>
    </submittedName>
</protein>
<comment type="caution">
    <text evidence="3">The sequence shown here is derived from an EMBL/GenBank/DDBJ whole genome shotgun (WGS) entry which is preliminary data.</text>
</comment>